<reference evidence="5 8" key="1">
    <citation type="journal article" date="2015" name="Int. J. Syst. Evol. Microbiol.">
        <title>Exiguobacterium enclense sp. nov., isolated from sediment.</title>
        <authorList>
            <person name="Dastager S.G."/>
            <person name="Mawlankar R."/>
            <person name="Sonalkar V.V."/>
            <person name="Thorat M.N."/>
            <person name="Mual P."/>
            <person name="Verma A."/>
            <person name="Krishnamurthi S."/>
            <person name="Tang S.K."/>
            <person name="Li W.J."/>
        </authorList>
    </citation>
    <scope>NUCLEOTIDE SEQUENCE [LARGE SCALE GENOMIC DNA]</scope>
    <source>
        <strain evidence="5 8">NIO-1109</strain>
    </source>
</reference>
<dbReference type="GeneID" id="90835865"/>
<comment type="caution">
    <text evidence="5">The sequence shown here is derived from an EMBL/GenBank/DDBJ whole genome shotgun (WGS) entry which is preliminary data.</text>
</comment>
<dbReference type="EMBL" id="LNQL01000002">
    <property type="protein sequence ID" value="KSU49029.1"/>
    <property type="molecule type" value="Genomic_DNA"/>
</dbReference>
<dbReference type="Proteomes" id="UP001387110">
    <property type="component" value="Unassembled WGS sequence"/>
</dbReference>
<reference evidence="7 10" key="3">
    <citation type="submission" date="2023-12" db="EMBL/GenBank/DDBJ databases">
        <authorList>
            <person name="Easwaran N."/>
            <person name="Lazarus H.P.S."/>
        </authorList>
    </citation>
    <scope>NUCLEOTIDE SEQUENCE [LARGE SCALE GENOMIC DNA]</scope>
    <source>
        <strain evidence="7 10">VIT-2023</strain>
    </source>
</reference>
<dbReference type="InterPro" id="IPR006674">
    <property type="entry name" value="HD_domain"/>
</dbReference>
<keyword evidence="2" id="KW-0378">Hydrolase</keyword>
<evidence type="ECO:0000256" key="3">
    <source>
        <dbReference type="ARBA" id="ARBA00022839"/>
    </source>
</evidence>
<dbReference type="Pfam" id="PF01966">
    <property type="entry name" value="HD"/>
    <property type="match status" value="1"/>
</dbReference>
<feature type="domain" description="HD" evidence="4">
    <location>
        <begin position="156"/>
        <end position="272"/>
    </location>
</feature>
<dbReference type="FunFam" id="1.10.3210.10:FF:000008">
    <property type="entry name" value="3'-5' exoribonuclease YhaM"/>
    <property type="match status" value="1"/>
</dbReference>
<dbReference type="GO" id="GO:0004527">
    <property type="term" value="F:exonuclease activity"/>
    <property type="evidence" value="ECO:0007669"/>
    <property type="project" value="UniProtKB-KW"/>
</dbReference>
<evidence type="ECO:0000259" key="4">
    <source>
        <dbReference type="Pfam" id="PF01966"/>
    </source>
</evidence>
<name>A0A0V8GFK9_9BACL</name>
<dbReference type="CDD" id="cd04492">
    <property type="entry name" value="YhaM_OBF_like"/>
    <property type="match status" value="1"/>
</dbReference>
<protein>
    <submittedName>
        <fullName evidence="5">3'-5' exonuclease</fullName>
    </submittedName>
    <submittedName>
        <fullName evidence="7">HD domain-containing protein</fullName>
    </submittedName>
</protein>
<dbReference type="SUPFAM" id="SSF109604">
    <property type="entry name" value="HD-domain/PDEase-like"/>
    <property type="match status" value="1"/>
</dbReference>
<evidence type="ECO:0000313" key="6">
    <source>
        <dbReference type="EMBL" id="KTR25561.1"/>
    </source>
</evidence>
<gene>
    <name evidence="5" type="ORF">AS033_06535</name>
    <name evidence="6" type="ORF">RSA11_14725</name>
    <name evidence="7" type="ORF">SZL87_07510</name>
</gene>
<keyword evidence="10" id="KW-1185">Reference proteome</keyword>
<evidence type="ECO:0000313" key="7">
    <source>
        <dbReference type="EMBL" id="MEI4462262.1"/>
    </source>
</evidence>
<dbReference type="InterPro" id="IPR012340">
    <property type="entry name" value="NA-bd_OB-fold"/>
</dbReference>
<dbReference type="AlphaFoldDB" id="A0A0V8GFK9"/>
<keyword evidence="1" id="KW-0540">Nuclease</keyword>
<dbReference type="PANTHER" id="PTHR37294">
    <property type="entry name" value="3'-5' EXORIBONUCLEASE YHAM"/>
    <property type="match status" value="1"/>
</dbReference>
<dbReference type="GO" id="GO:0031125">
    <property type="term" value="P:rRNA 3'-end processing"/>
    <property type="evidence" value="ECO:0007669"/>
    <property type="project" value="TreeGrafter"/>
</dbReference>
<reference evidence="6 9" key="2">
    <citation type="journal article" date="2016" name="Front. Microbiol.">
        <title>Genomic Resource of Rice Seed Associated Bacteria.</title>
        <authorList>
            <person name="Midha S."/>
            <person name="Bansal K."/>
            <person name="Sharma S."/>
            <person name="Kumar N."/>
            <person name="Patil P.P."/>
            <person name="Chaudhry V."/>
            <person name="Patil P.B."/>
        </authorList>
    </citation>
    <scope>NUCLEOTIDE SEQUENCE [LARGE SCALE GENOMIC DNA]</scope>
    <source>
        <strain evidence="6 9">RSA11</strain>
    </source>
</reference>
<evidence type="ECO:0000313" key="10">
    <source>
        <dbReference type="Proteomes" id="UP001387110"/>
    </source>
</evidence>
<proteinExistence type="predicted"/>
<evidence type="ECO:0000313" key="5">
    <source>
        <dbReference type="EMBL" id="KSU49029.1"/>
    </source>
</evidence>
<evidence type="ECO:0000256" key="2">
    <source>
        <dbReference type="ARBA" id="ARBA00022801"/>
    </source>
</evidence>
<evidence type="ECO:0000256" key="1">
    <source>
        <dbReference type="ARBA" id="ARBA00022722"/>
    </source>
</evidence>
<dbReference type="PANTHER" id="PTHR37294:SF1">
    <property type="entry name" value="3'-5' EXORIBONUCLEASE YHAM"/>
    <property type="match status" value="1"/>
</dbReference>
<evidence type="ECO:0000313" key="8">
    <source>
        <dbReference type="Proteomes" id="UP000053797"/>
    </source>
</evidence>
<accession>A0A0V8GFK9</accession>
<dbReference type="EMBL" id="JBAWKY010000002">
    <property type="protein sequence ID" value="MEI4462262.1"/>
    <property type="molecule type" value="Genomic_DNA"/>
</dbReference>
<dbReference type="Gene3D" id="1.10.3210.10">
    <property type="entry name" value="Hypothetical protein af1432"/>
    <property type="match status" value="1"/>
</dbReference>
<dbReference type="Proteomes" id="UP000072605">
    <property type="component" value="Unassembled WGS sequence"/>
</dbReference>
<sequence>MKGIGKLAVGETLDQRAMIKQAVKGIAANGKPYLTLILTDKTGEIETKMWDTSDLEKYAPKSIVHAAGEVMDYRGRTQLKLKQITVLEETNVEDYVQSAPIPREQIETEVLAFVESIQNSDMKKLVKHLITSRFDAYFTHPAAVKNHHAFYSGLSYHVLSMLRLADQIAQLYPTLNRDVLISGIILHDYAKIKELSDPVAPEYTLPGKLVGHITMMVAELEKVGAELQIDAEVLTVLQHLVLSHHGRPEWGSAVAPQMREAEVLFLIDNLDARMTMMDRLLEYVEPGQFSERSFALDNRAFYRPKL</sequence>
<dbReference type="InterPro" id="IPR050798">
    <property type="entry name" value="YhaM_exoribonuc/phosphodiest"/>
</dbReference>
<dbReference type="Proteomes" id="UP000053797">
    <property type="component" value="Unassembled WGS sequence"/>
</dbReference>
<dbReference type="EMBL" id="LDQV01000035">
    <property type="protein sequence ID" value="KTR25561.1"/>
    <property type="molecule type" value="Genomic_DNA"/>
</dbReference>
<dbReference type="Gene3D" id="2.40.50.140">
    <property type="entry name" value="Nucleic acid-binding proteins"/>
    <property type="match status" value="1"/>
</dbReference>
<evidence type="ECO:0000313" key="9">
    <source>
        <dbReference type="Proteomes" id="UP000072605"/>
    </source>
</evidence>
<keyword evidence="3 5" id="KW-0269">Exonuclease</keyword>
<dbReference type="RefSeq" id="WP_029340932.1">
    <property type="nucleotide sequence ID" value="NZ_FMYN01000002.1"/>
</dbReference>
<dbReference type="OrthoDB" id="9778453at2"/>
<organism evidence="5 8">
    <name type="scientific">Exiguobacterium indicum</name>
    <dbReference type="NCBI Taxonomy" id="296995"/>
    <lineage>
        <taxon>Bacteria</taxon>
        <taxon>Bacillati</taxon>
        <taxon>Bacillota</taxon>
        <taxon>Bacilli</taxon>
        <taxon>Bacillales</taxon>
        <taxon>Bacillales Family XII. Incertae Sedis</taxon>
        <taxon>Exiguobacterium</taxon>
    </lineage>
</organism>